<evidence type="ECO:0000259" key="10">
    <source>
        <dbReference type="PROSITE" id="PS50287"/>
    </source>
</evidence>
<dbReference type="PRINTS" id="PR00258">
    <property type="entry name" value="SPERACTRCPTR"/>
</dbReference>
<dbReference type="PROSITE" id="PS50287">
    <property type="entry name" value="SRCR_2"/>
    <property type="match status" value="1"/>
</dbReference>
<dbReference type="Pfam" id="PF00530">
    <property type="entry name" value="SRCR"/>
    <property type="match status" value="1"/>
</dbReference>
<proteinExistence type="predicted"/>
<sequence>MRLSNVNSAITLALVWPTYLLLLAVPSTSFQSVRLAGSPVNVTGVNEGRVEIFHEGEWKDVCHRRWDHQDAEVVCRQIGFSSATFAMVESYYGSGRNNGSVQNFDCEGDEQYLEQCSFKTASKTCRDGETAGVSCFLPGYLGCFLDRTVGSVLNGDYFSSDDMTVRKCLQFCYNKKLRYAGLRQNTECYCGTNGTAYDAWGSLSNTNCMLHCAGNHAEACGGQTTWFWTTSVYDVDLARCPKPDEPSFGFVKETGAFWYGSTATFDCYTGFEVEEAHTLSCVLGDEVDELVWRGEPTTCTEIPEPTSRNKEEERNRIFMQAKLLKGTKGSVVKLKDKSSTRLIIGALIGFIICVVIAISVFIVCRKERKEKRSPKIRKQEEGNGRTTGYQLAHGVSASTSDSKI</sequence>
<dbReference type="SMART" id="SM00321">
    <property type="entry name" value="WSC"/>
    <property type="match status" value="1"/>
</dbReference>
<evidence type="ECO:0000256" key="8">
    <source>
        <dbReference type="SAM" id="Phobius"/>
    </source>
</evidence>
<dbReference type="Gene3D" id="2.10.70.10">
    <property type="entry name" value="Complement Module, domain 1"/>
    <property type="match status" value="1"/>
</dbReference>
<feature type="domain" description="WSC" evidence="12">
    <location>
        <begin position="137"/>
        <end position="236"/>
    </location>
</feature>
<evidence type="ECO:0000256" key="6">
    <source>
        <dbReference type="PROSITE-ProRule" id="PRU00302"/>
    </source>
</evidence>
<keyword evidence="8" id="KW-0812">Transmembrane</keyword>
<dbReference type="SUPFAM" id="SSF56487">
    <property type="entry name" value="SRCR-like"/>
    <property type="match status" value="1"/>
</dbReference>
<dbReference type="GeneID" id="110983996"/>
<dbReference type="InterPro" id="IPR001190">
    <property type="entry name" value="SRCR"/>
</dbReference>
<dbReference type="PROSITE" id="PS50923">
    <property type="entry name" value="SUSHI"/>
    <property type="match status" value="1"/>
</dbReference>
<dbReference type="PROSITE" id="PS51212">
    <property type="entry name" value="WSC"/>
    <property type="match status" value="1"/>
</dbReference>
<evidence type="ECO:0000256" key="5">
    <source>
        <dbReference type="PROSITE-ProRule" id="PRU00196"/>
    </source>
</evidence>
<dbReference type="KEGG" id="aplc:110983996"/>
<evidence type="ECO:0000256" key="3">
    <source>
        <dbReference type="ARBA" id="ARBA00023157"/>
    </source>
</evidence>
<evidence type="ECO:0000259" key="12">
    <source>
        <dbReference type="PROSITE" id="PS51212"/>
    </source>
</evidence>
<feature type="domain" description="Sushi" evidence="11">
    <location>
        <begin position="238"/>
        <end position="301"/>
    </location>
</feature>
<evidence type="ECO:0000256" key="1">
    <source>
        <dbReference type="ARBA" id="ARBA00022729"/>
    </source>
</evidence>
<feature type="region of interest" description="Disordered" evidence="7">
    <location>
        <begin position="372"/>
        <end position="404"/>
    </location>
</feature>
<feature type="disulfide bond" evidence="5">
    <location>
        <begin position="106"/>
        <end position="116"/>
    </location>
</feature>
<dbReference type="PANTHER" id="PTHR19331">
    <property type="entry name" value="SCAVENGER RECEPTOR DOMAIN-CONTAINING"/>
    <property type="match status" value="1"/>
</dbReference>
<dbReference type="CDD" id="cd00033">
    <property type="entry name" value="CCP"/>
    <property type="match status" value="1"/>
</dbReference>
<evidence type="ECO:0000256" key="2">
    <source>
        <dbReference type="ARBA" id="ARBA00022737"/>
    </source>
</evidence>
<keyword evidence="6" id="KW-0768">Sushi</keyword>
<keyword evidence="3 5" id="KW-1015">Disulfide bond</keyword>
<dbReference type="SMART" id="SM00202">
    <property type="entry name" value="SR"/>
    <property type="match status" value="1"/>
</dbReference>
<keyword evidence="1 9" id="KW-0732">Signal</keyword>
<name>A0A8B7Z1H1_ACAPL</name>
<protein>
    <submittedName>
        <fullName evidence="14">Scavenger receptor cysteine-rich domain superfamily protein-like</fullName>
    </submittedName>
</protein>
<reference evidence="14" key="1">
    <citation type="submission" date="2025-08" db="UniProtKB">
        <authorList>
            <consortium name="RefSeq"/>
        </authorList>
    </citation>
    <scope>IDENTIFICATION</scope>
</reference>
<evidence type="ECO:0000256" key="7">
    <source>
        <dbReference type="SAM" id="MobiDB-lite"/>
    </source>
</evidence>
<dbReference type="GO" id="GO:0016020">
    <property type="term" value="C:membrane"/>
    <property type="evidence" value="ECO:0007669"/>
    <property type="project" value="InterPro"/>
</dbReference>
<dbReference type="InterPro" id="IPR002889">
    <property type="entry name" value="WSC_carb-bd"/>
</dbReference>
<organism evidence="13 14">
    <name type="scientific">Acanthaster planci</name>
    <name type="common">Crown-of-thorns starfish</name>
    <dbReference type="NCBI Taxonomy" id="133434"/>
    <lineage>
        <taxon>Eukaryota</taxon>
        <taxon>Metazoa</taxon>
        <taxon>Echinodermata</taxon>
        <taxon>Eleutherozoa</taxon>
        <taxon>Asterozoa</taxon>
        <taxon>Asteroidea</taxon>
        <taxon>Valvatacea</taxon>
        <taxon>Valvatida</taxon>
        <taxon>Acanthasteridae</taxon>
        <taxon>Acanthaster</taxon>
    </lineage>
</organism>
<dbReference type="RefSeq" id="XP_022099449.1">
    <property type="nucleotide sequence ID" value="XM_022243757.1"/>
</dbReference>
<keyword evidence="4" id="KW-0325">Glycoprotein</keyword>
<evidence type="ECO:0000313" key="14">
    <source>
        <dbReference type="RefSeq" id="XP_022099449.1"/>
    </source>
</evidence>
<feature type="domain" description="SRCR" evidence="10">
    <location>
        <begin position="33"/>
        <end position="136"/>
    </location>
</feature>
<dbReference type="SUPFAM" id="SSF57535">
    <property type="entry name" value="Complement control module/SCR domain"/>
    <property type="match status" value="1"/>
</dbReference>
<dbReference type="SMART" id="SM00032">
    <property type="entry name" value="CCP"/>
    <property type="match status" value="1"/>
</dbReference>
<dbReference type="PANTHER" id="PTHR19331:SF465">
    <property type="entry name" value="EGG PEPTIDE SPERACT RECEPTOR"/>
    <property type="match status" value="1"/>
</dbReference>
<dbReference type="Proteomes" id="UP000694845">
    <property type="component" value="Unplaced"/>
</dbReference>
<dbReference type="InterPro" id="IPR035976">
    <property type="entry name" value="Sushi/SCR/CCP_sf"/>
</dbReference>
<dbReference type="Pfam" id="PF01822">
    <property type="entry name" value="WSC"/>
    <property type="match status" value="1"/>
</dbReference>
<accession>A0A8B7Z1H1</accession>
<feature type="transmembrane region" description="Helical" evidence="8">
    <location>
        <begin position="342"/>
        <end position="364"/>
    </location>
</feature>
<feature type="signal peptide" evidence="9">
    <location>
        <begin position="1"/>
        <end position="29"/>
    </location>
</feature>
<dbReference type="Gene3D" id="3.10.250.10">
    <property type="entry name" value="SRCR-like domain"/>
    <property type="match status" value="1"/>
</dbReference>
<keyword evidence="13" id="KW-1185">Reference proteome</keyword>
<evidence type="ECO:0000256" key="9">
    <source>
        <dbReference type="SAM" id="SignalP"/>
    </source>
</evidence>
<dbReference type="InterPro" id="IPR036772">
    <property type="entry name" value="SRCR-like_dom_sf"/>
</dbReference>
<comment type="caution">
    <text evidence="5">Lacks conserved residue(s) required for the propagation of feature annotation.</text>
</comment>
<dbReference type="OMA" id="WKDVCHR"/>
<evidence type="ECO:0000313" key="13">
    <source>
        <dbReference type="Proteomes" id="UP000694845"/>
    </source>
</evidence>
<feature type="chain" id="PRO_5034196842" evidence="9">
    <location>
        <begin position="30"/>
        <end position="404"/>
    </location>
</feature>
<gene>
    <name evidence="14" type="primary">LOC110983996</name>
</gene>
<evidence type="ECO:0000256" key="4">
    <source>
        <dbReference type="ARBA" id="ARBA00023180"/>
    </source>
</evidence>
<dbReference type="AlphaFoldDB" id="A0A8B7Z1H1"/>
<dbReference type="PROSITE" id="PS00420">
    <property type="entry name" value="SRCR_1"/>
    <property type="match status" value="1"/>
</dbReference>
<dbReference type="InterPro" id="IPR000436">
    <property type="entry name" value="Sushi_SCR_CCP_dom"/>
</dbReference>
<evidence type="ECO:0000259" key="11">
    <source>
        <dbReference type="PROSITE" id="PS50923"/>
    </source>
</evidence>
<keyword evidence="8" id="KW-1133">Transmembrane helix</keyword>
<keyword evidence="2" id="KW-0677">Repeat</keyword>
<dbReference type="FunFam" id="3.10.250.10:FF:000001">
    <property type="entry name" value="Lysyl oxidase 4 isoform X1"/>
    <property type="match status" value="1"/>
</dbReference>
<dbReference type="Pfam" id="PF00084">
    <property type="entry name" value="Sushi"/>
    <property type="match status" value="1"/>
</dbReference>
<keyword evidence="8" id="KW-0472">Membrane</keyword>
<dbReference type="OrthoDB" id="536948at2759"/>